<proteinExistence type="predicted"/>
<keyword evidence="2 5" id="KW-0812">Transmembrane</keyword>
<feature type="transmembrane region" description="Helical" evidence="5">
    <location>
        <begin position="76"/>
        <end position="102"/>
    </location>
</feature>
<comment type="subcellular location">
    <subcellularLocation>
        <location evidence="1">Membrane</location>
        <topology evidence="1">Multi-pass membrane protein</topology>
    </subcellularLocation>
</comment>
<name>A0A1G2FWF8_9BACT</name>
<evidence type="ECO:0000256" key="3">
    <source>
        <dbReference type="ARBA" id="ARBA00022989"/>
    </source>
</evidence>
<dbReference type="EMBL" id="MHNI01000018">
    <property type="protein sequence ID" value="OGZ42416.1"/>
    <property type="molecule type" value="Genomic_DNA"/>
</dbReference>
<dbReference type="Pfam" id="PF07681">
    <property type="entry name" value="DoxX"/>
    <property type="match status" value="1"/>
</dbReference>
<dbReference type="InterPro" id="IPR032808">
    <property type="entry name" value="DoxX"/>
</dbReference>
<dbReference type="Proteomes" id="UP000176700">
    <property type="component" value="Unassembled WGS sequence"/>
</dbReference>
<gene>
    <name evidence="6" type="ORF">A2W41_03460</name>
</gene>
<organism evidence="6 7">
    <name type="scientific">Candidatus Ryanbacteria bacterium RIFCSPHIGHO2_01_45_13</name>
    <dbReference type="NCBI Taxonomy" id="1802112"/>
    <lineage>
        <taxon>Bacteria</taxon>
        <taxon>Candidatus Ryaniibacteriota</taxon>
    </lineage>
</organism>
<evidence type="ECO:0000256" key="1">
    <source>
        <dbReference type="ARBA" id="ARBA00004141"/>
    </source>
</evidence>
<feature type="transmembrane region" description="Helical" evidence="5">
    <location>
        <begin position="12"/>
        <end position="30"/>
    </location>
</feature>
<dbReference type="GO" id="GO:0016020">
    <property type="term" value="C:membrane"/>
    <property type="evidence" value="ECO:0007669"/>
    <property type="project" value="UniProtKB-SubCell"/>
</dbReference>
<evidence type="ECO:0008006" key="8">
    <source>
        <dbReference type="Google" id="ProtNLM"/>
    </source>
</evidence>
<keyword evidence="4 5" id="KW-0472">Membrane</keyword>
<accession>A0A1G2FWF8</accession>
<feature type="transmembrane region" description="Helical" evidence="5">
    <location>
        <begin position="50"/>
        <end position="69"/>
    </location>
</feature>
<evidence type="ECO:0000256" key="2">
    <source>
        <dbReference type="ARBA" id="ARBA00022692"/>
    </source>
</evidence>
<evidence type="ECO:0000313" key="6">
    <source>
        <dbReference type="EMBL" id="OGZ42416.1"/>
    </source>
</evidence>
<evidence type="ECO:0000313" key="7">
    <source>
        <dbReference type="Proteomes" id="UP000176700"/>
    </source>
</evidence>
<keyword evidence="3 5" id="KW-1133">Transmembrane helix</keyword>
<sequence>MNASFMNMVAKDIVVLLRVAMGWLFFYAGITKVLDPEWSAAGYLANAKTFSDFFAYLASPANIGWVNLANEWGLTLLGISLLLGLGVRVSSMLGAALMMLYYLPLLEFPRVGAHSYIVDDHIVYALVLIFFAAVRAGRMFGLDAKIKKSPRIL</sequence>
<evidence type="ECO:0000256" key="4">
    <source>
        <dbReference type="ARBA" id="ARBA00023136"/>
    </source>
</evidence>
<feature type="transmembrane region" description="Helical" evidence="5">
    <location>
        <begin position="122"/>
        <end position="141"/>
    </location>
</feature>
<evidence type="ECO:0000256" key="5">
    <source>
        <dbReference type="SAM" id="Phobius"/>
    </source>
</evidence>
<reference evidence="6 7" key="1">
    <citation type="journal article" date="2016" name="Nat. Commun.">
        <title>Thousands of microbial genomes shed light on interconnected biogeochemical processes in an aquifer system.</title>
        <authorList>
            <person name="Anantharaman K."/>
            <person name="Brown C.T."/>
            <person name="Hug L.A."/>
            <person name="Sharon I."/>
            <person name="Castelle C.J."/>
            <person name="Probst A.J."/>
            <person name="Thomas B.C."/>
            <person name="Singh A."/>
            <person name="Wilkins M.J."/>
            <person name="Karaoz U."/>
            <person name="Brodie E.L."/>
            <person name="Williams K.H."/>
            <person name="Hubbard S.S."/>
            <person name="Banfield J.F."/>
        </authorList>
    </citation>
    <scope>NUCLEOTIDE SEQUENCE [LARGE SCALE GENOMIC DNA]</scope>
</reference>
<comment type="caution">
    <text evidence="6">The sequence shown here is derived from an EMBL/GenBank/DDBJ whole genome shotgun (WGS) entry which is preliminary data.</text>
</comment>
<dbReference type="AlphaFoldDB" id="A0A1G2FWF8"/>
<protein>
    <recommendedName>
        <fullName evidence="8">DoxX subfamily</fullName>
    </recommendedName>
</protein>